<accession>A0A437UML6</accession>
<dbReference type="SUPFAM" id="SSF52540">
    <property type="entry name" value="P-loop containing nucleoside triphosphate hydrolases"/>
    <property type="match status" value="1"/>
</dbReference>
<evidence type="ECO:0000256" key="5">
    <source>
        <dbReference type="PROSITE-ProRule" id="PRU00560"/>
    </source>
</evidence>
<evidence type="ECO:0000256" key="3">
    <source>
        <dbReference type="ARBA" id="ARBA00022806"/>
    </source>
</evidence>
<dbReference type="Pfam" id="PF00580">
    <property type="entry name" value="UvrD-helicase"/>
    <property type="match status" value="1"/>
</dbReference>
<dbReference type="InterPro" id="IPR027417">
    <property type="entry name" value="P-loop_NTPase"/>
</dbReference>
<keyword evidence="2 5" id="KW-0378">Hydrolase</keyword>
<dbReference type="InterPro" id="IPR013986">
    <property type="entry name" value="DExx_box_DNA_helicase_dom_sf"/>
</dbReference>
<dbReference type="Gene3D" id="1.10.10.160">
    <property type="match status" value="1"/>
</dbReference>
<dbReference type="PANTHER" id="PTHR11070">
    <property type="entry name" value="UVRD / RECB / PCRA DNA HELICASE FAMILY MEMBER"/>
    <property type="match status" value="1"/>
</dbReference>
<dbReference type="PANTHER" id="PTHR11070:SF17">
    <property type="entry name" value="DNA HELICASE IV"/>
    <property type="match status" value="1"/>
</dbReference>
<evidence type="ECO:0000259" key="6">
    <source>
        <dbReference type="PROSITE" id="PS51198"/>
    </source>
</evidence>
<dbReference type="PROSITE" id="PS51198">
    <property type="entry name" value="UVRD_HELICASE_ATP_BIND"/>
    <property type="match status" value="1"/>
</dbReference>
<feature type="domain" description="UvrD-like helicase ATP-binding" evidence="6">
    <location>
        <begin position="204"/>
        <end position="591"/>
    </location>
</feature>
<dbReference type="Gene3D" id="3.40.50.300">
    <property type="entry name" value="P-loop containing nucleotide triphosphate hydrolases"/>
    <property type="match status" value="3"/>
</dbReference>
<feature type="binding site" evidence="5">
    <location>
        <begin position="225"/>
        <end position="232"/>
    </location>
    <ligand>
        <name>ATP</name>
        <dbReference type="ChEBI" id="CHEBI:30616"/>
    </ligand>
</feature>
<dbReference type="Proteomes" id="UP000288388">
    <property type="component" value="Unassembled WGS sequence"/>
</dbReference>
<dbReference type="AlphaFoldDB" id="A0A437UML6"/>
<comment type="caution">
    <text evidence="7">The sequence shown here is derived from an EMBL/GenBank/DDBJ whole genome shotgun (WGS) entry which is preliminary data.</text>
</comment>
<reference evidence="7 9" key="2">
    <citation type="submission" date="2018-12" db="EMBL/GenBank/DDBJ databases">
        <title>A novel vanA-carrying plasmid in a clinical isolate of Enterococcus avium.</title>
        <authorList>
            <person name="Bernasconi O.J."/>
            <person name="Luzzaro F."/>
            <person name="Endimiani A."/>
        </authorList>
    </citation>
    <scope>NUCLEOTIDE SEQUENCE [LARGE SCALE GENOMIC DNA]</scope>
    <source>
        <strain evidence="7 9">LC0559/18</strain>
    </source>
</reference>
<evidence type="ECO:0000313" key="9">
    <source>
        <dbReference type="Proteomes" id="UP000288388"/>
    </source>
</evidence>
<dbReference type="InterPro" id="IPR014016">
    <property type="entry name" value="UvrD-like_ATP-bd"/>
</dbReference>
<dbReference type="RefSeq" id="WP_127978783.1">
    <property type="nucleotide sequence ID" value="NZ_JAJCJG010000009.1"/>
</dbReference>
<evidence type="ECO:0000313" key="7">
    <source>
        <dbReference type="EMBL" id="RVU94831.1"/>
    </source>
</evidence>
<evidence type="ECO:0000256" key="4">
    <source>
        <dbReference type="ARBA" id="ARBA00022840"/>
    </source>
</evidence>
<dbReference type="NCBIfam" id="NF041464">
    <property type="entry name" value="HelD_BACSU"/>
    <property type="match status" value="1"/>
</dbReference>
<dbReference type="GO" id="GO:0005829">
    <property type="term" value="C:cytosol"/>
    <property type="evidence" value="ECO:0007669"/>
    <property type="project" value="TreeGrafter"/>
</dbReference>
<keyword evidence="3 5" id="KW-0347">Helicase</keyword>
<keyword evidence="1 5" id="KW-0547">Nucleotide-binding</keyword>
<reference evidence="8 10" key="1">
    <citation type="submission" date="2017-10" db="EMBL/GenBank/DDBJ databases">
        <title>FDA dAtabase for Regulatory Grade micrObial Sequences (FDA-ARGOS): Supporting development and validation of Infectious Disease Dx tests.</title>
        <authorList>
            <person name="Campos J."/>
            <person name="Goldberg B."/>
            <person name="Tallon L.J."/>
            <person name="Sadzewicz L."/>
            <person name="Sengamalay N."/>
            <person name="Ott S."/>
            <person name="Godinez A."/>
            <person name="Nagaraj S."/>
            <person name="Vyas G."/>
            <person name="Aluvathingal J."/>
            <person name="Nadendla S."/>
            <person name="Geyer C."/>
            <person name="Nandy P."/>
            <person name="Hobson J."/>
            <person name="Sichtig H."/>
        </authorList>
    </citation>
    <scope>NUCLEOTIDE SEQUENCE [LARGE SCALE GENOMIC DNA]</scope>
    <source>
        <strain evidence="8 10">FDAARGOS_185</strain>
    </source>
</reference>
<dbReference type="Proteomes" id="UP000316316">
    <property type="component" value="Unassembled WGS sequence"/>
</dbReference>
<sequence length="760" mass="88785">MNAREYEQEHVQQTSALIQQEIVFLDSQKKKTKEKFDTDMLENAGQRIQGGSFEALAETMADTRQHEAELLVRYQSLASQEKRQRALRLMLENPYFARIDFKEDQEAETLYLGIASLRDLQEETVVIDWRAPIANLYYEGTLGQTQYEAHDAIIPIELLLKRQFKIREGHILSMVDTSEAINDDFLLEILDEASSNHMKNIVATIQRSQNEIIRDTRSKVLVVEGIAGSGKTSALLQRVAYLLYHNRKWLDNEQVLLFSPNHIFSDYISTVLPSLGESGIPTETFKTFLSALLPTYQIHTEESHEEVFLSGQDDRVLRTKSSFAIVQELYKYVDRITEFGPLFRDLKLNQEVLISKKQIRNWYQEANPELPMYQRMQLLQTKLLKKIGGLEKDEMKKDWVKKAADELVEAVFVNNPNMEDSEKAERRLRRQMAQKIVRKKMRPIRRMINRFGFINYAKQYLHFLQSIPNQLLTRYQLTDENWKDMLEALRTDFKQKDISLEDGTLMFLLMKSIHPLDVKQKARFIFIDEMQDFSPAQVALLRHLYPKATYTLCGDLNQKVFGNESMVHSLEEIFPEQSLTHFELTTSYRSTEEITNFANQFLTQENRVELTARVGNLPQVYYANESSQMIEGLIHQIEETAEMAKYWRTAIIAKTVEECQALYNQLTTAQKEYVQLLTDEEDFMKKSLIIIPTYLAKGLEFDRVYAWNISPENYHTEQDKLILYTVCTRAMHELNLLVIGKRSPLLEMIPENLYKEQSLL</sequence>
<gene>
    <name evidence="8" type="ORF">AUF17_09750</name>
    <name evidence="7" type="ORF">EK398_08200</name>
</gene>
<keyword evidence="4 5" id="KW-0067">ATP-binding</keyword>
<dbReference type="EMBL" id="PDXQ01000001">
    <property type="protein sequence ID" value="TRZ34344.1"/>
    <property type="molecule type" value="Genomic_DNA"/>
</dbReference>
<organism evidence="7 9">
    <name type="scientific">Enterococcus avium</name>
    <name type="common">Streptococcus avium</name>
    <dbReference type="NCBI Taxonomy" id="33945"/>
    <lineage>
        <taxon>Bacteria</taxon>
        <taxon>Bacillati</taxon>
        <taxon>Bacillota</taxon>
        <taxon>Bacilli</taxon>
        <taxon>Lactobacillales</taxon>
        <taxon>Enterococcaceae</taxon>
        <taxon>Enterococcus</taxon>
    </lineage>
</organism>
<dbReference type="InterPro" id="IPR000212">
    <property type="entry name" value="DNA_helicase_UvrD/REP"/>
</dbReference>
<proteinExistence type="predicted"/>
<protein>
    <submittedName>
        <fullName evidence="7">DNA helicase</fullName>
    </submittedName>
</protein>
<evidence type="ECO:0000256" key="2">
    <source>
        <dbReference type="ARBA" id="ARBA00022801"/>
    </source>
</evidence>
<dbReference type="EMBL" id="RYZS01000001">
    <property type="protein sequence ID" value="RVU94831.1"/>
    <property type="molecule type" value="Genomic_DNA"/>
</dbReference>
<dbReference type="GO" id="GO:0005524">
    <property type="term" value="F:ATP binding"/>
    <property type="evidence" value="ECO:0007669"/>
    <property type="project" value="UniProtKB-UniRule"/>
</dbReference>
<dbReference type="InterPro" id="IPR048228">
    <property type="entry name" value="HelD_bacillota"/>
</dbReference>
<dbReference type="GO" id="GO:0003677">
    <property type="term" value="F:DNA binding"/>
    <property type="evidence" value="ECO:0007669"/>
    <property type="project" value="InterPro"/>
</dbReference>
<evidence type="ECO:0000313" key="10">
    <source>
        <dbReference type="Proteomes" id="UP000316316"/>
    </source>
</evidence>
<evidence type="ECO:0000313" key="8">
    <source>
        <dbReference type="EMBL" id="TRZ34344.1"/>
    </source>
</evidence>
<evidence type="ECO:0000256" key="1">
    <source>
        <dbReference type="ARBA" id="ARBA00022741"/>
    </source>
</evidence>
<dbReference type="GO" id="GO:0000725">
    <property type="term" value="P:recombinational repair"/>
    <property type="evidence" value="ECO:0007669"/>
    <property type="project" value="TreeGrafter"/>
</dbReference>
<dbReference type="GO" id="GO:0043138">
    <property type="term" value="F:3'-5' DNA helicase activity"/>
    <property type="evidence" value="ECO:0007669"/>
    <property type="project" value="TreeGrafter"/>
</dbReference>
<dbReference type="GO" id="GO:0016787">
    <property type="term" value="F:hydrolase activity"/>
    <property type="evidence" value="ECO:0007669"/>
    <property type="project" value="UniProtKB-UniRule"/>
</dbReference>
<name>A0A437UML6_ENTAV</name>